<sequence>MVRAGPEDLPAVRAGPDSGGPVVPRASVVPVCPAGPVSVVGRGCPVRRSGGGRISLPDPAGCRVGRATPVVVRERAIPASAVPGSPGGAGRTRVRPATPVSVGVPVPVASPGPVRRRGPAIVPGCCRTDDPRDCPAGGPAIGSARARAHSRRRGPKAGRSDGVKA</sequence>
<feature type="compositionally biased region" description="Basic residues" evidence="1">
    <location>
        <begin position="146"/>
        <end position="156"/>
    </location>
</feature>
<organism evidence="2 3">
    <name type="scientific">Virgisporangium aliadipatigenens</name>
    <dbReference type="NCBI Taxonomy" id="741659"/>
    <lineage>
        <taxon>Bacteria</taxon>
        <taxon>Bacillati</taxon>
        <taxon>Actinomycetota</taxon>
        <taxon>Actinomycetes</taxon>
        <taxon>Micromonosporales</taxon>
        <taxon>Micromonosporaceae</taxon>
        <taxon>Virgisporangium</taxon>
    </lineage>
</organism>
<gene>
    <name evidence="2" type="ORF">Val02_42540</name>
</gene>
<name>A0A8J4DS15_9ACTN</name>
<reference evidence="2" key="1">
    <citation type="submission" date="2021-01" db="EMBL/GenBank/DDBJ databases">
        <title>Whole genome shotgun sequence of Virgisporangium aliadipatigenens NBRC 105644.</title>
        <authorList>
            <person name="Komaki H."/>
            <person name="Tamura T."/>
        </authorList>
    </citation>
    <scope>NUCLEOTIDE SEQUENCE</scope>
    <source>
        <strain evidence="2">NBRC 105644</strain>
    </source>
</reference>
<keyword evidence="3" id="KW-1185">Reference proteome</keyword>
<comment type="caution">
    <text evidence="2">The sequence shown here is derived from an EMBL/GenBank/DDBJ whole genome shotgun (WGS) entry which is preliminary data.</text>
</comment>
<dbReference type="EMBL" id="BOPF01000014">
    <property type="protein sequence ID" value="GIJ47368.1"/>
    <property type="molecule type" value="Genomic_DNA"/>
</dbReference>
<evidence type="ECO:0000313" key="2">
    <source>
        <dbReference type="EMBL" id="GIJ47368.1"/>
    </source>
</evidence>
<accession>A0A8J4DS15</accession>
<feature type="region of interest" description="Disordered" evidence="1">
    <location>
        <begin position="78"/>
        <end position="98"/>
    </location>
</feature>
<protein>
    <submittedName>
        <fullName evidence="2">Uncharacterized protein</fullName>
    </submittedName>
</protein>
<feature type="region of interest" description="Disordered" evidence="1">
    <location>
        <begin position="1"/>
        <end position="23"/>
    </location>
</feature>
<evidence type="ECO:0000313" key="3">
    <source>
        <dbReference type="Proteomes" id="UP000619260"/>
    </source>
</evidence>
<dbReference type="Proteomes" id="UP000619260">
    <property type="component" value="Unassembled WGS sequence"/>
</dbReference>
<feature type="region of interest" description="Disordered" evidence="1">
    <location>
        <begin position="127"/>
        <end position="165"/>
    </location>
</feature>
<proteinExistence type="predicted"/>
<dbReference type="AlphaFoldDB" id="A0A8J4DS15"/>
<evidence type="ECO:0000256" key="1">
    <source>
        <dbReference type="SAM" id="MobiDB-lite"/>
    </source>
</evidence>